<comment type="caution">
    <text evidence="5">The sequence shown here is derived from an EMBL/GenBank/DDBJ whole genome shotgun (WGS) entry which is preliminary data.</text>
</comment>
<evidence type="ECO:0000313" key="6">
    <source>
        <dbReference type="Proteomes" id="UP000676325"/>
    </source>
</evidence>
<gene>
    <name evidence="5" type="ORF">KDK95_14715</name>
</gene>
<protein>
    <submittedName>
        <fullName evidence="5">GPP34 family phosphoprotein</fullName>
    </submittedName>
</protein>
<keyword evidence="4" id="KW-0472">Membrane</keyword>
<evidence type="ECO:0000256" key="3">
    <source>
        <dbReference type="ARBA" id="ARBA00023121"/>
    </source>
</evidence>
<dbReference type="AlphaFoldDB" id="A0A941EBT8"/>
<evidence type="ECO:0000313" key="5">
    <source>
        <dbReference type="EMBL" id="MBR7827568.1"/>
    </source>
</evidence>
<dbReference type="RefSeq" id="WP_212518711.1">
    <property type="nucleotide sequence ID" value="NZ_JAGSOH010000037.1"/>
</dbReference>
<sequence length="372" mass="40475">MLVTVAGPRSTKELRDLVKALLDRCQLYAYPDLSSVVKAVSSQHGIEVPPVQEEQVLSAMAAAQPADGPIPSPEQVFLETMDRPVRLAEVLECAWMQLAAEASAELEATDQARAFETRFERLTLPGWCCLLLHDAVSGRPVLPERVIGAVLAACIVAELLLAWRVDADEEGRRLRAYAEADYLEAERVTWLISRMPEGSVDPEMLRRADTLPPSRARLPELSAAAAGVLSEIERSGAPARLDHWFQQLSPVAADLVRGELAKAEVIKPRRGKWMLSERATYLPTDPMQVALLRGSVIGPLASKGSLPRSAAAAVLMEMVRACGLSRARAEDWFTVNTLPKRAGLAAVPHRRAFARLLDLVEEAADAAVCSPA</sequence>
<comment type="subcellular location">
    <subcellularLocation>
        <location evidence="1">Golgi apparatus membrane</location>
        <topology evidence="1">Peripheral membrane protein</topology>
        <orientation evidence="1">Cytoplasmic side</orientation>
    </subcellularLocation>
</comment>
<dbReference type="GO" id="GO:0005737">
    <property type="term" value="C:cytoplasm"/>
    <property type="evidence" value="ECO:0007669"/>
    <property type="project" value="UniProtKB-ARBA"/>
</dbReference>
<reference evidence="5" key="1">
    <citation type="submission" date="2021-04" db="EMBL/GenBank/DDBJ databases">
        <title>Genome based classification of Actinospica acidithermotolerans sp. nov., an actinobacterium isolated from an Indonesian hot spring.</title>
        <authorList>
            <person name="Kusuma A.B."/>
            <person name="Putra K.E."/>
            <person name="Nafisah S."/>
            <person name="Loh J."/>
            <person name="Nouioui I."/>
            <person name="Goodfellow M."/>
        </authorList>
    </citation>
    <scope>NUCLEOTIDE SEQUENCE</scope>
    <source>
        <strain evidence="5">MGRD01-02</strain>
    </source>
</reference>
<keyword evidence="2" id="KW-0333">Golgi apparatus</keyword>
<dbReference type="InterPro" id="IPR008628">
    <property type="entry name" value="GPP34-like"/>
</dbReference>
<dbReference type="Pfam" id="PF05719">
    <property type="entry name" value="GPP34"/>
    <property type="match status" value="1"/>
</dbReference>
<dbReference type="Proteomes" id="UP000676325">
    <property type="component" value="Unassembled WGS sequence"/>
</dbReference>
<keyword evidence="6" id="KW-1185">Reference proteome</keyword>
<dbReference type="Gene3D" id="1.10.3630.10">
    <property type="entry name" value="yeast vps74-n-term truncation variant domain like"/>
    <property type="match status" value="1"/>
</dbReference>
<dbReference type="GO" id="GO:0012505">
    <property type="term" value="C:endomembrane system"/>
    <property type="evidence" value="ECO:0007669"/>
    <property type="project" value="UniProtKB-ARBA"/>
</dbReference>
<proteinExistence type="predicted"/>
<keyword evidence="3" id="KW-0446">Lipid-binding</keyword>
<dbReference type="InterPro" id="IPR038261">
    <property type="entry name" value="GPP34-like_sf"/>
</dbReference>
<evidence type="ECO:0000256" key="1">
    <source>
        <dbReference type="ARBA" id="ARBA00004255"/>
    </source>
</evidence>
<evidence type="ECO:0000256" key="2">
    <source>
        <dbReference type="ARBA" id="ARBA00023034"/>
    </source>
</evidence>
<name>A0A941EBT8_9ACTN</name>
<dbReference type="GO" id="GO:0070273">
    <property type="term" value="F:phosphatidylinositol-4-phosphate binding"/>
    <property type="evidence" value="ECO:0007669"/>
    <property type="project" value="InterPro"/>
</dbReference>
<evidence type="ECO:0000256" key="4">
    <source>
        <dbReference type="ARBA" id="ARBA00023136"/>
    </source>
</evidence>
<organism evidence="5 6">
    <name type="scientific">Actinospica acidithermotolerans</name>
    <dbReference type="NCBI Taxonomy" id="2828514"/>
    <lineage>
        <taxon>Bacteria</taxon>
        <taxon>Bacillati</taxon>
        <taxon>Actinomycetota</taxon>
        <taxon>Actinomycetes</taxon>
        <taxon>Catenulisporales</taxon>
        <taxon>Actinospicaceae</taxon>
        <taxon>Actinospica</taxon>
    </lineage>
</organism>
<accession>A0A941EBT8</accession>
<dbReference type="EMBL" id="JAGSOH010000037">
    <property type="protein sequence ID" value="MBR7827568.1"/>
    <property type="molecule type" value="Genomic_DNA"/>
</dbReference>